<dbReference type="EMBL" id="CADCXV010000446">
    <property type="protein sequence ID" value="CAB0030214.1"/>
    <property type="molecule type" value="Genomic_DNA"/>
</dbReference>
<reference evidence="2 3" key="1">
    <citation type="submission" date="2020-02" db="EMBL/GenBank/DDBJ databases">
        <authorList>
            <person name="Ferguson B K."/>
        </authorList>
    </citation>
    <scope>NUCLEOTIDE SEQUENCE [LARGE SCALE GENOMIC DNA]</scope>
</reference>
<feature type="region of interest" description="Disordered" evidence="1">
    <location>
        <begin position="1"/>
        <end position="85"/>
    </location>
</feature>
<feature type="compositionally biased region" description="Polar residues" evidence="1">
    <location>
        <begin position="67"/>
        <end position="77"/>
    </location>
</feature>
<organism evidence="2 3">
    <name type="scientific">Trichogramma brassicae</name>
    <dbReference type="NCBI Taxonomy" id="86971"/>
    <lineage>
        <taxon>Eukaryota</taxon>
        <taxon>Metazoa</taxon>
        <taxon>Ecdysozoa</taxon>
        <taxon>Arthropoda</taxon>
        <taxon>Hexapoda</taxon>
        <taxon>Insecta</taxon>
        <taxon>Pterygota</taxon>
        <taxon>Neoptera</taxon>
        <taxon>Endopterygota</taxon>
        <taxon>Hymenoptera</taxon>
        <taxon>Apocrita</taxon>
        <taxon>Proctotrupomorpha</taxon>
        <taxon>Chalcidoidea</taxon>
        <taxon>Trichogrammatidae</taxon>
        <taxon>Trichogramma</taxon>
    </lineage>
</organism>
<dbReference type="AlphaFoldDB" id="A0A6H5HY95"/>
<dbReference type="Proteomes" id="UP000479190">
    <property type="component" value="Unassembled WGS sequence"/>
</dbReference>
<keyword evidence="3" id="KW-1185">Reference proteome</keyword>
<feature type="compositionally biased region" description="Low complexity" evidence="1">
    <location>
        <begin position="42"/>
        <end position="55"/>
    </location>
</feature>
<accession>A0A6H5HY95</accession>
<name>A0A6H5HY95_9HYME</name>
<sequence length="183" mass="21104">MQVESSSKFEDPRPGCSRDPAPQGCRRKRRLQRRPAERPNDSSSSSCSPQQQQQQRKSRGKKPSPQKCAQNERSNATFIVRTSPVKEQCESNEVSRVETARSSKPFFTGSLVLYLQNKADSSLGDRPQIQRLRMQLIDKVRTKAPNVQEQVKRAIRMMKLDELEKFDRKTRGQTKFTKAYVLF</sequence>
<proteinExistence type="predicted"/>
<evidence type="ECO:0000256" key="1">
    <source>
        <dbReference type="SAM" id="MobiDB-lite"/>
    </source>
</evidence>
<protein>
    <submittedName>
        <fullName evidence="2">Uncharacterized protein</fullName>
    </submittedName>
</protein>
<evidence type="ECO:0000313" key="3">
    <source>
        <dbReference type="Proteomes" id="UP000479190"/>
    </source>
</evidence>
<evidence type="ECO:0000313" key="2">
    <source>
        <dbReference type="EMBL" id="CAB0030214.1"/>
    </source>
</evidence>
<gene>
    <name evidence="2" type="ORF">TBRA_LOCUS2221</name>
</gene>